<dbReference type="AlphaFoldDB" id="A0A381VYT5"/>
<evidence type="ECO:0000313" key="1">
    <source>
        <dbReference type="EMBL" id="SVA45404.1"/>
    </source>
</evidence>
<proteinExistence type="predicted"/>
<accession>A0A381VYT5</accession>
<gene>
    <name evidence="1" type="ORF">METZ01_LOCUS98258</name>
</gene>
<sequence>VHASYLAFDPNNLGSRIPENGDHADTNLFAEVEQQASYTGLVWTLI</sequence>
<feature type="non-terminal residue" evidence="1">
    <location>
        <position position="1"/>
    </location>
</feature>
<protein>
    <submittedName>
        <fullName evidence="1">Uncharacterized protein</fullName>
    </submittedName>
</protein>
<organism evidence="1">
    <name type="scientific">marine metagenome</name>
    <dbReference type="NCBI Taxonomy" id="408172"/>
    <lineage>
        <taxon>unclassified sequences</taxon>
        <taxon>metagenomes</taxon>
        <taxon>ecological metagenomes</taxon>
    </lineage>
</organism>
<name>A0A381VYT5_9ZZZZ</name>
<reference evidence="1" key="1">
    <citation type="submission" date="2018-05" db="EMBL/GenBank/DDBJ databases">
        <authorList>
            <person name="Lanie J.A."/>
            <person name="Ng W.-L."/>
            <person name="Kazmierczak K.M."/>
            <person name="Andrzejewski T.M."/>
            <person name="Davidsen T.M."/>
            <person name="Wayne K.J."/>
            <person name="Tettelin H."/>
            <person name="Glass J.I."/>
            <person name="Rusch D."/>
            <person name="Podicherti R."/>
            <person name="Tsui H.-C.T."/>
            <person name="Winkler M.E."/>
        </authorList>
    </citation>
    <scope>NUCLEOTIDE SEQUENCE</scope>
</reference>
<dbReference type="EMBL" id="UINC01010186">
    <property type="protein sequence ID" value="SVA45404.1"/>
    <property type="molecule type" value="Genomic_DNA"/>
</dbReference>